<feature type="chain" id="PRO_5003837957" evidence="2">
    <location>
        <begin position="21"/>
        <end position="436"/>
    </location>
</feature>
<sequence length="436" mass="49046">MHAFIFILVVIIFITSETNGFVSAPKKGCSSVNPLFGYKQVGDYLSSLDSEPDEKGERNEGEHGEYIGLSRVGGNGVEEEKGYEAPSSFQNYEINAPPTETPEPSSPEEIIALNNARLCPKNLLTQRAIQSFIFLCEECRDPHSGVFIEEFLGVKNLGNYHGSAAFNLTKYPMWDSVLYDLMRQPNTKIIVSAKRRGRGHGGWSKNNPYLQERWVEFPIDIRPASLVQRLLPVRAQLASEFQRDLEIVTQIGDEELIFERASLGTLSNFTAIGSSSPLRRGNFDLLYSLCTQAATHALLRELQTSREQDEVAFVWMKEFYSRSIQRYFDGDQPIGQADAFLDKLLSSPPSFVEHGDGNVGLSDPLLMAQRIIQLRRIISQDWIEQMAEVEEDHTHLNAVLIRVMMGRMIDSSGNDFVDIQEESTTDDLSSSIGEFE</sequence>
<dbReference type="eggNOG" id="ENOG502S7JZ">
    <property type="taxonomic scope" value="Eukaryota"/>
</dbReference>
<evidence type="ECO:0000313" key="3">
    <source>
        <dbReference type="EMBL" id="EJK63326.1"/>
    </source>
</evidence>
<feature type="compositionally biased region" description="Basic and acidic residues" evidence="1">
    <location>
        <begin position="53"/>
        <end position="65"/>
    </location>
</feature>
<reference evidence="3 4" key="1">
    <citation type="journal article" date="2012" name="Genome Biol.">
        <title>Genome and low-iron response of an oceanic diatom adapted to chronic iron limitation.</title>
        <authorList>
            <person name="Lommer M."/>
            <person name="Specht M."/>
            <person name="Roy A.S."/>
            <person name="Kraemer L."/>
            <person name="Andreson R."/>
            <person name="Gutowska M.A."/>
            <person name="Wolf J."/>
            <person name="Bergner S.V."/>
            <person name="Schilhabel M.B."/>
            <person name="Klostermeier U.C."/>
            <person name="Beiko R.G."/>
            <person name="Rosenstiel P."/>
            <person name="Hippler M."/>
            <person name="Laroche J."/>
        </authorList>
    </citation>
    <scope>NUCLEOTIDE SEQUENCE [LARGE SCALE GENOMIC DNA]</scope>
    <source>
        <strain evidence="3 4">CCMP1005</strain>
    </source>
</reference>
<name>K0SQL0_THAOC</name>
<dbReference type="InterPro" id="IPR038052">
    <property type="entry name" value="Chaperonin_RbcX_sf"/>
</dbReference>
<dbReference type="Gene3D" id="1.10.1200.210">
    <property type="entry name" value="Chaperonin-like RbcX"/>
    <property type="match status" value="1"/>
</dbReference>
<feature type="region of interest" description="Disordered" evidence="1">
    <location>
        <begin position="47"/>
        <end position="70"/>
    </location>
</feature>
<protein>
    <submittedName>
        <fullName evidence="3">Uncharacterized protein</fullName>
    </submittedName>
</protein>
<dbReference type="Proteomes" id="UP000266841">
    <property type="component" value="Unassembled WGS sequence"/>
</dbReference>
<accession>K0SQL0</accession>
<evidence type="ECO:0000313" key="4">
    <source>
        <dbReference type="Proteomes" id="UP000266841"/>
    </source>
</evidence>
<evidence type="ECO:0000256" key="2">
    <source>
        <dbReference type="SAM" id="SignalP"/>
    </source>
</evidence>
<feature type="signal peptide" evidence="2">
    <location>
        <begin position="1"/>
        <end position="20"/>
    </location>
</feature>
<dbReference type="OrthoDB" id="202710at2759"/>
<dbReference type="OMA" id="YSLCTQA"/>
<comment type="caution">
    <text evidence="3">The sequence shown here is derived from an EMBL/GenBank/DDBJ whole genome shotgun (WGS) entry which is preliminary data.</text>
</comment>
<gene>
    <name evidence="3" type="ORF">THAOC_16017</name>
</gene>
<keyword evidence="2" id="KW-0732">Signal</keyword>
<organism evidence="3 4">
    <name type="scientific">Thalassiosira oceanica</name>
    <name type="common">Marine diatom</name>
    <dbReference type="NCBI Taxonomy" id="159749"/>
    <lineage>
        <taxon>Eukaryota</taxon>
        <taxon>Sar</taxon>
        <taxon>Stramenopiles</taxon>
        <taxon>Ochrophyta</taxon>
        <taxon>Bacillariophyta</taxon>
        <taxon>Coscinodiscophyceae</taxon>
        <taxon>Thalassiosirophycidae</taxon>
        <taxon>Thalassiosirales</taxon>
        <taxon>Thalassiosiraceae</taxon>
        <taxon>Thalassiosira</taxon>
    </lineage>
</organism>
<dbReference type="EMBL" id="AGNL01018312">
    <property type="protein sequence ID" value="EJK63326.1"/>
    <property type="molecule type" value="Genomic_DNA"/>
</dbReference>
<dbReference type="AlphaFoldDB" id="K0SQL0"/>
<evidence type="ECO:0000256" key="1">
    <source>
        <dbReference type="SAM" id="MobiDB-lite"/>
    </source>
</evidence>
<keyword evidence="4" id="KW-1185">Reference proteome</keyword>
<proteinExistence type="predicted"/>